<feature type="compositionally biased region" description="Polar residues" evidence="1">
    <location>
        <begin position="7"/>
        <end position="24"/>
    </location>
</feature>
<accession>A0A0E1RX02</accession>
<dbReference type="EMBL" id="GG704916">
    <property type="protein sequence ID" value="EAS33028.2"/>
    <property type="molecule type" value="Genomic_DNA"/>
</dbReference>
<evidence type="ECO:0000313" key="2">
    <source>
        <dbReference type="EMBL" id="EAS33028.2"/>
    </source>
</evidence>
<dbReference type="VEuPathDB" id="FungiDB:CIMG_04052"/>
<evidence type="ECO:0000256" key="1">
    <source>
        <dbReference type="SAM" id="MobiDB-lite"/>
    </source>
</evidence>
<proteinExistence type="predicted"/>
<feature type="region of interest" description="Disordered" evidence="1">
    <location>
        <begin position="1"/>
        <end position="45"/>
    </location>
</feature>
<keyword evidence="3" id="KW-1185">Reference proteome</keyword>
<feature type="compositionally biased region" description="Low complexity" evidence="1">
    <location>
        <begin position="25"/>
        <end position="45"/>
    </location>
</feature>
<dbReference type="OrthoDB" id="3882058at2759"/>
<dbReference type="AlphaFoldDB" id="A0A0E1RX02"/>
<reference evidence="3" key="2">
    <citation type="journal article" date="2010" name="Genome Res.">
        <title>Population genomic sequencing of Coccidioides fungi reveals recent hybridization and transposon control.</title>
        <authorList>
            <person name="Neafsey D.E."/>
            <person name="Barker B.M."/>
            <person name="Sharpton T.J."/>
            <person name="Stajich J.E."/>
            <person name="Park D.J."/>
            <person name="Whiston E."/>
            <person name="Hung C.-Y."/>
            <person name="McMahan C."/>
            <person name="White J."/>
            <person name="Sykes S."/>
            <person name="Heiman D."/>
            <person name="Young S."/>
            <person name="Zeng Q."/>
            <person name="Abouelleil A."/>
            <person name="Aftuck L."/>
            <person name="Bessette D."/>
            <person name="Brown A."/>
            <person name="FitzGerald M."/>
            <person name="Lui A."/>
            <person name="Macdonald J.P."/>
            <person name="Priest M."/>
            <person name="Orbach M.J."/>
            <person name="Galgiani J.N."/>
            <person name="Kirkland T.N."/>
            <person name="Cole G.T."/>
            <person name="Birren B.W."/>
            <person name="Henn M.R."/>
            <person name="Taylor J.W."/>
            <person name="Rounsley S.D."/>
        </authorList>
    </citation>
    <scope>GENOME REANNOTATION</scope>
    <source>
        <strain evidence="3">RS</strain>
    </source>
</reference>
<organism evidence="2 3">
    <name type="scientific">Coccidioides immitis (strain RS)</name>
    <name type="common">Valley fever fungus</name>
    <dbReference type="NCBI Taxonomy" id="246410"/>
    <lineage>
        <taxon>Eukaryota</taxon>
        <taxon>Fungi</taxon>
        <taxon>Dikarya</taxon>
        <taxon>Ascomycota</taxon>
        <taxon>Pezizomycotina</taxon>
        <taxon>Eurotiomycetes</taxon>
        <taxon>Eurotiomycetidae</taxon>
        <taxon>Onygenales</taxon>
        <taxon>Onygenaceae</taxon>
        <taxon>Coccidioides</taxon>
    </lineage>
</organism>
<dbReference type="OMA" id="KIPRLHD"/>
<reference evidence="3" key="1">
    <citation type="journal article" date="2009" name="Genome Res.">
        <title>Comparative genomic analyses of the human fungal pathogens Coccidioides and their relatives.</title>
        <authorList>
            <person name="Sharpton T.J."/>
            <person name="Stajich J.E."/>
            <person name="Rounsley S.D."/>
            <person name="Gardner M.J."/>
            <person name="Wortman J.R."/>
            <person name="Jordar V.S."/>
            <person name="Maiti R."/>
            <person name="Kodira C.D."/>
            <person name="Neafsey D.E."/>
            <person name="Zeng Q."/>
            <person name="Hung C.-Y."/>
            <person name="McMahan C."/>
            <person name="Muszewska A."/>
            <person name="Grynberg M."/>
            <person name="Mandel M.A."/>
            <person name="Kellner E.M."/>
            <person name="Barker B.M."/>
            <person name="Galgiani J.N."/>
            <person name="Orbach M.J."/>
            <person name="Kirkland T.N."/>
            <person name="Cole G.T."/>
            <person name="Henn M.R."/>
            <person name="Birren B.W."/>
            <person name="Taylor J.W."/>
        </authorList>
    </citation>
    <scope>NUCLEOTIDE SEQUENCE [LARGE SCALE GENOMIC DNA]</scope>
    <source>
        <strain evidence="3">RS</strain>
    </source>
</reference>
<dbReference type="InParanoid" id="A0A0E1RX02"/>
<protein>
    <recommendedName>
        <fullName evidence="4">Only prolin and serin are matching in the corresponding protein</fullName>
    </recommendedName>
</protein>
<evidence type="ECO:0000313" key="3">
    <source>
        <dbReference type="Proteomes" id="UP000001261"/>
    </source>
</evidence>
<dbReference type="KEGG" id="cim:CIMG_04052"/>
<evidence type="ECO:0008006" key="4">
    <source>
        <dbReference type="Google" id="ProtNLM"/>
    </source>
</evidence>
<dbReference type="RefSeq" id="XP_001244611.2">
    <property type="nucleotide sequence ID" value="XM_001244610.2"/>
</dbReference>
<gene>
    <name evidence="2" type="ORF">CIMG_04052</name>
</gene>
<dbReference type="GeneID" id="4563438"/>
<feature type="region of interest" description="Disordered" evidence="1">
    <location>
        <begin position="462"/>
        <end position="484"/>
    </location>
</feature>
<dbReference type="Proteomes" id="UP000001261">
    <property type="component" value="Unassembled WGS sequence"/>
</dbReference>
<sequence>MLHLFESHQQPVAESKMESSQLTFGSSSVPESPLSTLSSTPGSPVASLFSARTHTRFPSSVSSVASSPIIGCPGDTCPPTKLEGVQEEPVEPDYGIVDADNYFPDFNDIHADDQVYNNGRGCAEHGYDLSDELADLTRSPKKLRPDSSSFRGISRISSRISSISSRWKQRQVSDTAAALEKYDESLRSRANSATSALANPLASSFSARHSQISNSPARTILEESLSEAGISLIDIEKANREGVKREPQVTTPLLPPVMMDLPTPDNEELVQSPLQSPTVAEATHVILPDSPIEVPHSNGLLSPPLSTQPSLASIGLQIPFPRMHGPEIPPITMLNAEDEWSCKLGHANFTIHPKPYIPELCTLDAFEVHRANWSLARCNYAKHLVRTGEHYGVTSNIYRFTEEKWEFIDSQWRANHNIVLANLTDCNGNPLSLSKSNAHPGESVKMPPYLDKTKFPDLGDEDIVGPMSVAPAQPQPPAQAKSLRKRSFFRFLQDLFSSRDST</sequence>
<name>A0A0E1RX02_COCIM</name>